<dbReference type="Gene3D" id="1.25.10.10">
    <property type="entry name" value="Leucine-rich Repeat Variant"/>
    <property type="match status" value="2"/>
</dbReference>
<dbReference type="NCBIfam" id="TIGR00451">
    <property type="entry name" value="unchar_dom_2"/>
    <property type="match status" value="1"/>
</dbReference>
<feature type="coiled-coil region" evidence="9">
    <location>
        <begin position="193"/>
        <end position="220"/>
    </location>
</feature>
<dbReference type="GO" id="GO:0003723">
    <property type="term" value="F:RNA binding"/>
    <property type="evidence" value="ECO:0007669"/>
    <property type="project" value="InterPro"/>
</dbReference>
<dbReference type="Gene3D" id="3.10.400.20">
    <property type="match status" value="1"/>
</dbReference>
<dbReference type="PANTHER" id="PTHR45958:SF8">
    <property type="entry name" value="U-BOX DOMAIN-CONTAINING PROTEIN 44-LIKE"/>
    <property type="match status" value="1"/>
</dbReference>
<dbReference type="PANTHER" id="PTHR45958">
    <property type="entry name" value="RING-TYPE E3 UBIQUITIN TRANSFERASE"/>
    <property type="match status" value="1"/>
</dbReference>
<feature type="domain" description="U-box" evidence="10">
    <location>
        <begin position="258"/>
        <end position="332"/>
    </location>
</feature>
<dbReference type="CDD" id="cd21155">
    <property type="entry name" value="PUA_MCTS-1-like"/>
    <property type="match status" value="1"/>
</dbReference>
<dbReference type="Pfam" id="PF19584">
    <property type="entry name" value="MCAfunc"/>
    <property type="match status" value="1"/>
</dbReference>
<dbReference type="FunFam" id="3.10.400.20:FF:000001">
    <property type="entry name" value="Malignant T-cell-amplified sequence 1"/>
    <property type="match status" value="1"/>
</dbReference>
<dbReference type="GO" id="GO:0005737">
    <property type="term" value="C:cytoplasm"/>
    <property type="evidence" value="ECO:0007669"/>
    <property type="project" value="UniProtKB-SubCell"/>
</dbReference>
<keyword evidence="9" id="KW-0175">Coiled coil</keyword>
<keyword evidence="5" id="KW-0963">Cytoplasm</keyword>
<dbReference type="SMART" id="SM00359">
    <property type="entry name" value="PUA"/>
    <property type="match status" value="1"/>
</dbReference>
<evidence type="ECO:0000313" key="12">
    <source>
        <dbReference type="Proteomes" id="UP000257109"/>
    </source>
</evidence>
<dbReference type="PROSITE" id="PS50890">
    <property type="entry name" value="PUA"/>
    <property type="match status" value="1"/>
</dbReference>
<evidence type="ECO:0000256" key="9">
    <source>
        <dbReference type="SAM" id="Coils"/>
    </source>
</evidence>
<dbReference type="SMART" id="SM00185">
    <property type="entry name" value="ARM"/>
    <property type="match status" value="6"/>
</dbReference>
<dbReference type="Proteomes" id="UP000257109">
    <property type="component" value="Unassembled WGS sequence"/>
</dbReference>
<comment type="caution">
    <text evidence="11">The sequence shown here is derived from an EMBL/GenBank/DDBJ whole genome shotgun (WGS) entry which is preliminary data.</text>
</comment>
<comment type="catalytic activity">
    <reaction evidence="1">
        <text>S-ubiquitinyl-[E2 ubiquitin-conjugating enzyme]-L-cysteine + [acceptor protein]-L-lysine = [E2 ubiquitin-conjugating enzyme]-L-cysteine + N(6)-ubiquitinyl-[acceptor protein]-L-lysine.</text>
        <dbReference type="EC" id="2.3.2.27"/>
    </reaction>
</comment>
<dbReference type="InterPro" id="IPR002478">
    <property type="entry name" value="PUA"/>
</dbReference>
<keyword evidence="7" id="KW-0677">Repeat</keyword>
<dbReference type="InterPro" id="IPR000225">
    <property type="entry name" value="Armadillo"/>
</dbReference>
<dbReference type="Gene3D" id="3.30.40.10">
    <property type="entry name" value="Zinc/RING finger domain, C3HC4 (zinc finger)"/>
    <property type="match status" value="1"/>
</dbReference>
<dbReference type="InterPro" id="IPR036537">
    <property type="entry name" value="Adaptor_Cbl_N_dom_sf"/>
</dbReference>
<evidence type="ECO:0000256" key="4">
    <source>
        <dbReference type="ARBA" id="ARBA00012483"/>
    </source>
</evidence>
<evidence type="ECO:0000256" key="5">
    <source>
        <dbReference type="ARBA" id="ARBA00022490"/>
    </source>
</evidence>
<dbReference type="CDD" id="cd16664">
    <property type="entry name" value="RING-Ubox_PUB"/>
    <property type="match status" value="1"/>
</dbReference>
<dbReference type="InterPro" id="IPR041366">
    <property type="entry name" value="Pre-PUA"/>
</dbReference>
<dbReference type="CDD" id="cd11609">
    <property type="entry name" value="MCT1_N"/>
    <property type="match status" value="1"/>
</dbReference>
<evidence type="ECO:0000256" key="1">
    <source>
        <dbReference type="ARBA" id="ARBA00000900"/>
    </source>
</evidence>
<dbReference type="SMART" id="SM00504">
    <property type="entry name" value="Ubox"/>
    <property type="match status" value="1"/>
</dbReference>
<dbReference type="InterPro" id="IPR004521">
    <property type="entry name" value="Uncharacterised_CHP00451"/>
</dbReference>
<accession>A0A371F798</accession>
<dbReference type="Pfam" id="PF00514">
    <property type="entry name" value="Arm"/>
    <property type="match status" value="1"/>
</dbReference>
<keyword evidence="6" id="KW-0808">Transferase</keyword>
<dbReference type="GO" id="GO:0016567">
    <property type="term" value="P:protein ubiquitination"/>
    <property type="evidence" value="ECO:0007669"/>
    <property type="project" value="UniProtKB-UniPathway"/>
</dbReference>
<sequence>MANELLVSASHGSELLSRTIFTVFDTVKAANEVVIHKENFRRFSIHLENISFILKSLSKEEIHNPQSLENAMNGLNREVGVAKQLVVECNSRSKVYLLMNSRKVVTRLNCCAKDIGHAISLIPLATLEINPGVNQQISELSQKMLDAEYQIGAAYEEILEKIETAIQEGNVDLSYANQLLTGIADAIGVPMEHGALKREFEELKNEMENAKSRIDVAEALHMEQVVAVLGRANFITSAQERETKYFEKRNSLGERPLMALRSFYCPISLDIMVDPVETSSGTTFERSEIEKWFAEGNTHCPLTRLPLDTKILRPNKTLKQSIREWKDRNTMITISAIKSELETNEEEGVIQSLDKLQDLCLEREVHREWLKMENYITVLVGLLSSKNREIRSRVLLILSMLAMDNAENKEDVAKVDNALGTIVRSLSRQVEERKLALELLLKLSTSKMVCSLIGNIQGSILLLVSMLNSDDVEAAKNAHELLENLSFVDQNVIEMAKANYLKPLLLKLSTGPENMKIVMTETLSEITLTDQNKLSLVKDGALRPLLQLLLNNDVEIMKVAVKALLQLSSLPENGLQMIKEGVAQPLLELLYCHSLQSPTLLEQVVATIMHLAISTSHPQAEAEHVSLLDSEDDIFKFFSLISLTEPEIQNKILKAFQALCQSFYGFRIRKRLRQISAAKVLVHLLELNTQTVRVNALKLFYCLTEDGDYGNISSHITERFIEVLLTIIEASDDVEEMVTAIGIISKLPQESHVTQWLLDSGVLKTILTCLTDQHKHASHKKQVIENSVQALCRFTVSTNLEWQKRVALEGIIPVLVQSLLSGTPFTKQNAAISIKQFSESSYCLSEPIKKPGIFKCCLVAQETGCPAHLGTCSVESSFCILQANALEPLVRMLAEKDVGTREASLDALLTLVDGEAPQSGSKVLANSNAITPMIKLLSVQVPRLQEKMLIALERIFQLDEVRNKYKSVATMPLVEITQGKDSRLKSLAARCLAQLDVLEKQFTPKLNAAEDVQKIYMSVFSLSRFSGEDVSAQNQVKASVQRKIRQSIAEEYPGLEPVLDDILPKKSPLINHLNLVLVNNVPLFFSVRDGPYMPTLRLLHQYPNIMKKLQVDRGAIRFVLAGANIMCPGLTSPGGVLDEDVGAECPVAIMAEGKQHALAIGFTKMSAKDIKAINKGIGVDNLHYLNDGLWKMERLD</sequence>
<dbReference type="PROSITE" id="PS51698">
    <property type="entry name" value="U_BOX"/>
    <property type="match status" value="1"/>
</dbReference>
<evidence type="ECO:0000259" key="10">
    <source>
        <dbReference type="PROSITE" id="PS51698"/>
    </source>
</evidence>
<dbReference type="InterPro" id="IPR013083">
    <property type="entry name" value="Znf_RING/FYVE/PHD"/>
</dbReference>
<dbReference type="STRING" id="157652.A0A371F798"/>
<gene>
    <name evidence="11" type="primary">MCTS1</name>
    <name evidence="11" type="ORF">CR513_46112</name>
</gene>
<dbReference type="Pfam" id="PF17832">
    <property type="entry name" value="Pre-PUA"/>
    <property type="match status" value="1"/>
</dbReference>
<comment type="pathway">
    <text evidence="3">Protein modification; protein ubiquitination.</text>
</comment>
<evidence type="ECO:0000256" key="8">
    <source>
        <dbReference type="PROSITE-ProRule" id="PRU00259"/>
    </source>
</evidence>
<feature type="non-terminal residue" evidence="11">
    <location>
        <position position="1"/>
    </location>
</feature>
<dbReference type="Pfam" id="PF01472">
    <property type="entry name" value="PUA"/>
    <property type="match status" value="1"/>
</dbReference>
<evidence type="ECO:0000256" key="2">
    <source>
        <dbReference type="ARBA" id="ARBA00004496"/>
    </source>
</evidence>
<proteinExistence type="predicted"/>
<dbReference type="InterPro" id="IPR052608">
    <property type="entry name" value="U-box_domain_protein"/>
</dbReference>
<dbReference type="UniPathway" id="UPA00143"/>
<dbReference type="InterPro" id="IPR045210">
    <property type="entry name" value="RING-Ubox_PUB"/>
</dbReference>
<dbReference type="InterPro" id="IPR011989">
    <property type="entry name" value="ARM-like"/>
</dbReference>
<organism evidence="11 12">
    <name type="scientific">Mucuna pruriens</name>
    <name type="common">Velvet bean</name>
    <name type="synonym">Dolichos pruriens</name>
    <dbReference type="NCBI Taxonomy" id="157652"/>
    <lineage>
        <taxon>Eukaryota</taxon>
        <taxon>Viridiplantae</taxon>
        <taxon>Streptophyta</taxon>
        <taxon>Embryophyta</taxon>
        <taxon>Tracheophyta</taxon>
        <taxon>Spermatophyta</taxon>
        <taxon>Magnoliopsida</taxon>
        <taxon>eudicotyledons</taxon>
        <taxon>Gunneridae</taxon>
        <taxon>Pentapetalae</taxon>
        <taxon>rosids</taxon>
        <taxon>fabids</taxon>
        <taxon>Fabales</taxon>
        <taxon>Fabaceae</taxon>
        <taxon>Papilionoideae</taxon>
        <taxon>50 kb inversion clade</taxon>
        <taxon>NPAAA clade</taxon>
        <taxon>indigoferoid/millettioid clade</taxon>
        <taxon>Phaseoleae</taxon>
        <taxon>Mucuna</taxon>
    </lineage>
</organism>
<evidence type="ECO:0000313" key="11">
    <source>
        <dbReference type="EMBL" id="RDX74169.1"/>
    </source>
</evidence>
<dbReference type="GO" id="GO:0007166">
    <property type="term" value="P:cell surface receptor signaling pathway"/>
    <property type="evidence" value="ECO:0007669"/>
    <property type="project" value="InterPro"/>
</dbReference>
<dbReference type="EMBL" id="QJKJ01010263">
    <property type="protein sequence ID" value="RDX74169.1"/>
    <property type="molecule type" value="Genomic_DNA"/>
</dbReference>
<reference evidence="11" key="1">
    <citation type="submission" date="2018-05" db="EMBL/GenBank/DDBJ databases">
        <title>Draft genome of Mucuna pruriens seed.</title>
        <authorList>
            <person name="Nnadi N.E."/>
            <person name="Vos R."/>
            <person name="Hasami M.H."/>
            <person name="Devisetty U.K."/>
            <person name="Aguiy J.C."/>
        </authorList>
    </citation>
    <scope>NUCLEOTIDE SEQUENCE [LARGE SCALE GENOMIC DNA]</scope>
    <source>
        <strain evidence="11">JCA_2017</strain>
    </source>
</reference>
<feature type="repeat" description="ARM" evidence="8">
    <location>
        <begin position="540"/>
        <end position="582"/>
    </location>
</feature>
<dbReference type="InterPro" id="IPR003613">
    <property type="entry name" value="Ubox_domain"/>
</dbReference>
<dbReference type="Gene3D" id="1.20.930.20">
    <property type="entry name" value="Adaptor protein Cbl, N-terminal domain"/>
    <property type="match status" value="1"/>
</dbReference>
<dbReference type="OrthoDB" id="7537227at2759"/>
<dbReference type="SUPFAM" id="SSF88697">
    <property type="entry name" value="PUA domain-like"/>
    <property type="match status" value="1"/>
</dbReference>
<dbReference type="Pfam" id="PF04564">
    <property type="entry name" value="U-box"/>
    <property type="match status" value="1"/>
</dbReference>
<name>A0A371F798_MUCPR</name>
<keyword evidence="12" id="KW-1185">Reference proteome</keyword>
<dbReference type="PROSITE" id="PS50176">
    <property type="entry name" value="ARM_REPEAT"/>
    <property type="match status" value="1"/>
</dbReference>
<dbReference type="InterPro" id="IPR045766">
    <property type="entry name" value="MCAfunc"/>
</dbReference>
<dbReference type="EC" id="2.3.2.27" evidence="4"/>
<evidence type="ECO:0000256" key="3">
    <source>
        <dbReference type="ARBA" id="ARBA00004906"/>
    </source>
</evidence>
<protein>
    <recommendedName>
        <fullName evidence="4">RING-type E3 ubiquitin transferase</fullName>
        <ecNumber evidence="4">2.3.2.27</ecNumber>
    </recommendedName>
</protein>
<evidence type="ECO:0000256" key="7">
    <source>
        <dbReference type="ARBA" id="ARBA00022737"/>
    </source>
</evidence>
<evidence type="ECO:0000256" key="6">
    <source>
        <dbReference type="ARBA" id="ARBA00022679"/>
    </source>
</evidence>
<dbReference type="AlphaFoldDB" id="A0A371F798"/>
<comment type="subcellular location">
    <subcellularLocation>
        <location evidence="2">Cytoplasm</location>
    </subcellularLocation>
</comment>
<dbReference type="InterPro" id="IPR015947">
    <property type="entry name" value="PUA-like_sf"/>
</dbReference>
<dbReference type="SUPFAM" id="SSF57850">
    <property type="entry name" value="RING/U-box"/>
    <property type="match status" value="1"/>
</dbReference>
<dbReference type="InterPro" id="IPR016024">
    <property type="entry name" value="ARM-type_fold"/>
</dbReference>
<dbReference type="SUPFAM" id="SSF48371">
    <property type="entry name" value="ARM repeat"/>
    <property type="match status" value="3"/>
</dbReference>
<dbReference type="GO" id="GO:0061630">
    <property type="term" value="F:ubiquitin protein ligase activity"/>
    <property type="evidence" value="ECO:0007669"/>
    <property type="project" value="UniProtKB-EC"/>
</dbReference>